<dbReference type="Gene3D" id="3.30.70.270">
    <property type="match status" value="2"/>
</dbReference>
<comment type="caution">
    <text evidence="3">The sequence shown here is derived from an EMBL/GenBank/DDBJ whole genome shotgun (WGS) entry which is preliminary data.</text>
</comment>
<dbReference type="InterPro" id="IPR000160">
    <property type="entry name" value="GGDEF_dom"/>
</dbReference>
<dbReference type="PANTHER" id="PTHR33121">
    <property type="entry name" value="CYCLIC DI-GMP PHOSPHODIESTERASE PDEF"/>
    <property type="match status" value="1"/>
</dbReference>
<sequence>MNRLIRRRLAWLAVLLLILAASAASGLGLRYAIRGLRQKEAENVLVYYSEKILLQMQGTLNEADALAQTAYVMGAGEGEPATWFGRAAAPLLERDEVRLVCLFQGDVMAAALPAESFGGLVGKDLQDFSYIYTLAKVVKELVVEGPVALDDAPGLQSVFLFLQPIVEDGAYLGQVAVALDRDYVLEQLGLDELYAQGYDYELWRVEPQNGNKEVVATSRPQADFSQAQKEVFYLPTQWTLSIQPAGGWLSGGQRAGLFFWCAAFAALLLTLACLADRTARQNRALRRAATLDGATGLYNRSGFRAALDSWLSQPGSGPVTLFYFSIEGYAQAARLIGPQAEEAYLRSIPARLEEYIHSPFLAGRPDAGSYIVALREEMDEAQRKDFAKGLALELLLQVRINGEKSFLMARYQYALCQPGGGGAEDAVAELIRAYYLRVAEESPVRKLTEKCRQLIEGKNDVTFDEYTDIEMMELSKAFNRYRKQVEQLAYSDPVFAVGNRPKFLRDTNMLISYDKKRRFSLYCVDVCTFSQYNELFSVEIGDEILHEVLHRLSRPFGAYLYRINGDVFVGISLSNEKAESFVARLEDLFALPITVGSLSFPLQVRVAACLYPQHGDTPNALLDHIQSALRYAKESGQGAVIYNERLDELIRTEADVLRRLKESIQQGTLEVWYQPIVLLENGGYSAAEALVRLPDGRGGYFSAGQVISLAERNGLVEELGDYVLSRACAFMRTQGERLGLRRISVNLSVQQLLVGNSADHLLALIEASGADTGRITLEITESVLIQSLDRAAQALDKLRQTGIHIALDDFGVGYSSLNYLSNLPVDILKIDRSLTKQILTSPKQYALLRSIVEMAAINGLMVVAEGVETRAEQEAIASAGVQYIQGYYYARPMAEKELKQFLAEKSGARGEETALPRA</sequence>
<dbReference type="Pfam" id="PF00990">
    <property type="entry name" value="GGDEF"/>
    <property type="match status" value="1"/>
</dbReference>
<dbReference type="PANTHER" id="PTHR33121:SF70">
    <property type="entry name" value="SIGNALING PROTEIN YKOW"/>
    <property type="match status" value="1"/>
</dbReference>
<dbReference type="InterPro" id="IPR035919">
    <property type="entry name" value="EAL_sf"/>
</dbReference>
<protein>
    <submittedName>
        <fullName evidence="3">EAL domain-containing protein</fullName>
    </submittedName>
</protein>
<keyword evidence="4" id="KW-1185">Reference proteome</keyword>
<gene>
    <name evidence="3" type="ORF">H8S23_01705</name>
</gene>
<feature type="domain" description="GGDEF" evidence="2">
    <location>
        <begin position="517"/>
        <end position="645"/>
    </location>
</feature>
<evidence type="ECO:0000313" key="3">
    <source>
        <dbReference type="EMBL" id="MBC5580215.1"/>
    </source>
</evidence>
<dbReference type="SUPFAM" id="SSF141868">
    <property type="entry name" value="EAL domain-like"/>
    <property type="match status" value="1"/>
</dbReference>
<dbReference type="CDD" id="cd01948">
    <property type="entry name" value="EAL"/>
    <property type="match status" value="1"/>
</dbReference>
<dbReference type="InterPro" id="IPR050706">
    <property type="entry name" value="Cyclic-di-GMP_PDE-like"/>
</dbReference>
<dbReference type="SUPFAM" id="SSF55073">
    <property type="entry name" value="Nucleotide cyclase"/>
    <property type="match status" value="2"/>
</dbReference>
<dbReference type="InterPro" id="IPR029787">
    <property type="entry name" value="Nucleotide_cyclase"/>
</dbReference>
<name>A0A923IC93_9FIRM</name>
<dbReference type="PROSITE" id="PS50883">
    <property type="entry name" value="EAL"/>
    <property type="match status" value="1"/>
</dbReference>
<evidence type="ECO:0000313" key="4">
    <source>
        <dbReference type="Proteomes" id="UP000659630"/>
    </source>
</evidence>
<dbReference type="SMART" id="SM00267">
    <property type="entry name" value="GGDEF"/>
    <property type="match status" value="1"/>
</dbReference>
<dbReference type="PROSITE" id="PS50887">
    <property type="entry name" value="GGDEF"/>
    <property type="match status" value="1"/>
</dbReference>
<dbReference type="RefSeq" id="WP_186886581.1">
    <property type="nucleotide sequence ID" value="NZ_JACONZ010000001.1"/>
</dbReference>
<accession>A0A923IC93</accession>
<reference evidence="3" key="1">
    <citation type="submission" date="2020-08" db="EMBL/GenBank/DDBJ databases">
        <title>Genome public.</title>
        <authorList>
            <person name="Liu C."/>
            <person name="Sun Q."/>
        </authorList>
    </citation>
    <scope>NUCLEOTIDE SEQUENCE</scope>
    <source>
        <strain evidence="3">BX8</strain>
    </source>
</reference>
<evidence type="ECO:0000259" key="1">
    <source>
        <dbReference type="PROSITE" id="PS50883"/>
    </source>
</evidence>
<feature type="domain" description="EAL" evidence="1">
    <location>
        <begin position="653"/>
        <end position="906"/>
    </location>
</feature>
<dbReference type="InterPro" id="IPR001633">
    <property type="entry name" value="EAL_dom"/>
</dbReference>
<dbReference type="EMBL" id="JACONZ010000001">
    <property type="protein sequence ID" value="MBC5580215.1"/>
    <property type="molecule type" value="Genomic_DNA"/>
</dbReference>
<dbReference type="Pfam" id="PF00563">
    <property type="entry name" value="EAL"/>
    <property type="match status" value="1"/>
</dbReference>
<dbReference type="GO" id="GO:0071111">
    <property type="term" value="F:cyclic-guanylate-specific phosphodiesterase activity"/>
    <property type="evidence" value="ECO:0007669"/>
    <property type="project" value="InterPro"/>
</dbReference>
<dbReference type="Gene3D" id="3.20.20.450">
    <property type="entry name" value="EAL domain"/>
    <property type="match status" value="1"/>
</dbReference>
<dbReference type="SMART" id="SM00052">
    <property type="entry name" value="EAL"/>
    <property type="match status" value="1"/>
</dbReference>
<dbReference type="InterPro" id="IPR043128">
    <property type="entry name" value="Rev_trsase/Diguanyl_cyclase"/>
</dbReference>
<proteinExistence type="predicted"/>
<evidence type="ECO:0000259" key="2">
    <source>
        <dbReference type="PROSITE" id="PS50887"/>
    </source>
</evidence>
<organism evidence="3 4">
    <name type="scientific">Anaerofilum hominis</name>
    <dbReference type="NCBI Taxonomy" id="2763016"/>
    <lineage>
        <taxon>Bacteria</taxon>
        <taxon>Bacillati</taxon>
        <taxon>Bacillota</taxon>
        <taxon>Clostridia</taxon>
        <taxon>Eubacteriales</taxon>
        <taxon>Oscillospiraceae</taxon>
        <taxon>Anaerofilum</taxon>
    </lineage>
</organism>
<dbReference type="AlphaFoldDB" id="A0A923IC93"/>
<dbReference type="Proteomes" id="UP000659630">
    <property type="component" value="Unassembled WGS sequence"/>
</dbReference>